<proteinExistence type="predicted"/>
<dbReference type="Proteomes" id="UP000033519">
    <property type="component" value="Unassembled WGS sequence"/>
</dbReference>
<evidence type="ECO:0000256" key="1">
    <source>
        <dbReference type="SAM" id="SignalP"/>
    </source>
</evidence>
<comment type="caution">
    <text evidence="2">The sequence shown here is derived from an EMBL/GenBank/DDBJ whole genome shotgun (WGS) entry which is preliminary data.</text>
</comment>
<reference evidence="2 3" key="1">
    <citation type="submission" date="2015-03" db="EMBL/GenBank/DDBJ databases">
        <authorList>
            <person name="Lepp D."/>
            <person name="Hassan Y.I."/>
            <person name="Li X.-Z."/>
            <person name="Zhou T."/>
        </authorList>
    </citation>
    <scope>NUCLEOTIDE SEQUENCE [LARGE SCALE GENOMIC DNA]</scope>
    <source>
        <strain evidence="2 3">Cr7-05</strain>
    </source>
</reference>
<evidence type="ECO:0000313" key="3">
    <source>
        <dbReference type="Proteomes" id="UP000033519"/>
    </source>
</evidence>
<protein>
    <recommendedName>
        <fullName evidence="4">DUF3828 domain-containing protein</fullName>
    </recommendedName>
</protein>
<name>A0ABR5DSF2_9HYPH</name>
<feature type="signal peptide" evidence="1">
    <location>
        <begin position="1"/>
        <end position="17"/>
    </location>
</feature>
<sequence length="161" mass="17700">MSLAITALALLSPAVQAAESYDDPKALVSAIYDNYQLGRTVADPSVYYSTRLKAIFDQAIENDVFASDAAMSGSEFTVDAVFNPFLPDLNALLFDVVISEPALVADRAIVTVNYHNFDQPRLLSIAMIKQDDGWKVDDVSSMGNEDHWLLSWALTYDPLGF</sequence>
<evidence type="ECO:0008006" key="4">
    <source>
        <dbReference type="Google" id="ProtNLM"/>
    </source>
</evidence>
<gene>
    <name evidence="2" type="ORF">WH91_22165</name>
</gene>
<dbReference type="EMBL" id="LAPV01000239">
    <property type="protein sequence ID" value="KKC30941.1"/>
    <property type="molecule type" value="Genomic_DNA"/>
</dbReference>
<evidence type="ECO:0000313" key="2">
    <source>
        <dbReference type="EMBL" id="KKC30941.1"/>
    </source>
</evidence>
<keyword evidence="3" id="KW-1185">Reference proteome</keyword>
<accession>A0ABR5DSF2</accession>
<keyword evidence="1" id="KW-0732">Signal</keyword>
<feature type="chain" id="PRO_5046189979" description="DUF3828 domain-containing protein" evidence="1">
    <location>
        <begin position="18"/>
        <end position="161"/>
    </location>
</feature>
<organism evidence="2 3">
    <name type="scientific">Devosia psychrophila</name>
    <dbReference type="NCBI Taxonomy" id="728005"/>
    <lineage>
        <taxon>Bacteria</taxon>
        <taxon>Pseudomonadati</taxon>
        <taxon>Pseudomonadota</taxon>
        <taxon>Alphaproteobacteria</taxon>
        <taxon>Hyphomicrobiales</taxon>
        <taxon>Devosiaceae</taxon>
        <taxon>Devosia</taxon>
    </lineage>
</organism>